<feature type="transmembrane region" description="Helical" evidence="1">
    <location>
        <begin position="28"/>
        <end position="49"/>
    </location>
</feature>
<evidence type="ECO:0000256" key="1">
    <source>
        <dbReference type="SAM" id="Phobius"/>
    </source>
</evidence>
<dbReference type="Proteomes" id="UP000664203">
    <property type="component" value="Unassembled WGS sequence"/>
</dbReference>
<dbReference type="AlphaFoldDB" id="A0A8H3PKX8"/>
<keyword evidence="1" id="KW-0472">Membrane</keyword>
<keyword evidence="3" id="KW-1185">Reference proteome</keyword>
<dbReference type="OrthoDB" id="5381395at2759"/>
<keyword evidence="1" id="KW-0812">Transmembrane</keyword>
<feature type="transmembrane region" description="Helical" evidence="1">
    <location>
        <begin position="61"/>
        <end position="83"/>
    </location>
</feature>
<gene>
    <name evidence="2" type="ORF">ALECFALPRED_010632</name>
</gene>
<dbReference type="EMBL" id="CAJPDR010000899">
    <property type="protein sequence ID" value="CAF9943130.1"/>
    <property type="molecule type" value="Genomic_DNA"/>
</dbReference>
<sequence length="280" mass="31078">MFSAWENNFAMTLGVCASQRFRLLATGLILAFKYAASSISGLFIAVLFIKSFDKMRVLPNILRLCLKTIPFMLTLLAVLPSIVPIELPTVTANETTELPNLPNNFTTSDFTTSNTSLAAAQIFKYRVPHSTIELHITTTNPIDGQILGSTLLRIHEYINNEISRHGDRPLAAKDDPFVWEPSGPPLPPVKALVVNNLPLRLEVESVPGRHMTWGVLLIAVEGLYLCLPAVGRDFGAKFDAWDWRDQAQWGFGEMKRVNPVAGGESVEMARMRRSAEDVMP</sequence>
<proteinExistence type="predicted"/>
<comment type="caution">
    <text evidence="2">The sequence shown here is derived from an EMBL/GenBank/DDBJ whole genome shotgun (WGS) entry which is preliminary data.</text>
</comment>
<evidence type="ECO:0000313" key="3">
    <source>
        <dbReference type="Proteomes" id="UP000664203"/>
    </source>
</evidence>
<reference evidence="2" key="1">
    <citation type="submission" date="2021-03" db="EMBL/GenBank/DDBJ databases">
        <authorList>
            <person name="Tagirdzhanova G."/>
        </authorList>
    </citation>
    <scope>NUCLEOTIDE SEQUENCE</scope>
</reference>
<accession>A0A8H3PKX8</accession>
<evidence type="ECO:0000313" key="2">
    <source>
        <dbReference type="EMBL" id="CAF9943130.1"/>
    </source>
</evidence>
<protein>
    <submittedName>
        <fullName evidence="2">Uncharacterized protein</fullName>
    </submittedName>
</protein>
<keyword evidence="1" id="KW-1133">Transmembrane helix</keyword>
<name>A0A8H3PKX8_9LECA</name>
<organism evidence="2 3">
    <name type="scientific">Alectoria fallacina</name>
    <dbReference type="NCBI Taxonomy" id="1903189"/>
    <lineage>
        <taxon>Eukaryota</taxon>
        <taxon>Fungi</taxon>
        <taxon>Dikarya</taxon>
        <taxon>Ascomycota</taxon>
        <taxon>Pezizomycotina</taxon>
        <taxon>Lecanoromycetes</taxon>
        <taxon>OSLEUM clade</taxon>
        <taxon>Lecanoromycetidae</taxon>
        <taxon>Lecanorales</taxon>
        <taxon>Lecanorineae</taxon>
        <taxon>Parmeliaceae</taxon>
        <taxon>Alectoria</taxon>
    </lineage>
</organism>